<proteinExistence type="predicted"/>
<dbReference type="AlphaFoldDB" id="A0A075ADV5"/>
<keyword evidence="3" id="KW-1185">Reference proteome</keyword>
<evidence type="ECO:0000313" key="2">
    <source>
        <dbReference type="EMBL" id="KER26309.1"/>
    </source>
</evidence>
<gene>
    <name evidence="2" type="ORF">T265_06426</name>
</gene>
<dbReference type="GeneID" id="20320605"/>
<dbReference type="RefSeq" id="XP_009169948.1">
    <property type="nucleotide sequence ID" value="XM_009171684.1"/>
</dbReference>
<sequence length="137" mass="15247">MQTGNELTANRPKAPETAIQQTNGIRENPIHTIGRNEIEVWMNLKKTVVEELVGHNQRRTSCDQDVTEKRISLMSMSVELTVSKGRRAQKLRTTAADSKLIKSMVKLLIAMPPIDKSHTAELSLSFRISAQGGGHRS</sequence>
<feature type="region of interest" description="Disordered" evidence="1">
    <location>
        <begin position="1"/>
        <end position="22"/>
    </location>
</feature>
<dbReference type="EMBL" id="KL596751">
    <property type="protein sequence ID" value="KER26309.1"/>
    <property type="molecule type" value="Genomic_DNA"/>
</dbReference>
<evidence type="ECO:0000313" key="3">
    <source>
        <dbReference type="Proteomes" id="UP000054324"/>
    </source>
</evidence>
<accession>A0A075ADV5</accession>
<reference evidence="2 3" key="1">
    <citation type="submission" date="2013-11" db="EMBL/GenBank/DDBJ databases">
        <title>Opisthorchis viverrini - life in the bile duct.</title>
        <authorList>
            <person name="Young N.D."/>
            <person name="Nagarajan N."/>
            <person name="Lin S.J."/>
            <person name="Korhonen P.K."/>
            <person name="Jex A.R."/>
            <person name="Hall R.S."/>
            <person name="Safavi-Hemami H."/>
            <person name="Kaewkong W."/>
            <person name="Bertrand D."/>
            <person name="Gao S."/>
            <person name="Seet Q."/>
            <person name="Wongkham S."/>
            <person name="Teh B.T."/>
            <person name="Wongkham C."/>
            <person name="Intapan P.M."/>
            <person name="Maleewong W."/>
            <person name="Yang X."/>
            <person name="Hu M."/>
            <person name="Wang Z."/>
            <person name="Hofmann A."/>
            <person name="Sternberg P.W."/>
            <person name="Tan P."/>
            <person name="Wang J."/>
            <person name="Gasser R.B."/>
        </authorList>
    </citation>
    <scope>NUCLEOTIDE SEQUENCE [LARGE SCALE GENOMIC DNA]</scope>
</reference>
<evidence type="ECO:0000256" key="1">
    <source>
        <dbReference type="SAM" id="MobiDB-lite"/>
    </source>
</evidence>
<dbReference type="Proteomes" id="UP000054324">
    <property type="component" value="Unassembled WGS sequence"/>
</dbReference>
<dbReference type="KEGG" id="ovi:T265_06426"/>
<organism evidence="2 3">
    <name type="scientific">Opisthorchis viverrini</name>
    <name type="common">Southeast Asian liver fluke</name>
    <dbReference type="NCBI Taxonomy" id="6198"/>
    <lineage>
        <taxon>Eukaryota</taxon>
        <taxon>Metazoa</taxon>
        <taxon>Spiralia</taxon>
        <taxon>Lophotrochozoa</taxon>
        <taxon>Platyhelminthes</taxon>
        <taxon>Trematoda</taxon>
        <taxon>Digenea</taxon>
        <taxon>Opisthorchiida</taxon>
        <taxon>Opisthorchiata</taxon>
        <taxon>Opisthorchiidae</taxon>
        <taxon>Opisthorchis</taxon>
    </lineage>
</organism>
<name>A0A075ADV5_OPIVI</name>
<protein>
    <submittedName>
        <fullName evidence="2">Uncharacterized protein</fullName>
    </submittedName>
</protein>
<dbReference type="CTD" id="20320605"/>